<dbReference type="EMBL" id="BMAV01015223">
    <property type="protein sequence ID" value="GFY64415.1"/>
    <property type="molecule type" value="Genomic_DNA"/>
</dbReference>
<evidence type="ECO:0000313" key="13">
    <source>
        <dbReference type="Proteomes" id="UP000886998"/>
    </source>
</evidence>
<dbReference type="Proteomes" id="UP000886998">
    <property type="component" value="Unassembled WGS sequence"/>
</dbReference>
<comment type="subcellular location">
    <subcellularLocation>
        <location evidence="2">Cytoplasm</location>
        <location evidence="2">Perinuclear region</location>
    </subcellularLocation>
    <subcellularLocation>
        <location evidence="1">Nucleus</location>
    </subcellularLocation>
</comment>
<reference evidence="12" key="1">
    <citation type="submission" date="2020-08" db="EMBL/GenBank/DDBJ databases">
        <title>Multicomponent nature underlies the extraordinary mechanical properties of spider dragline silk.</title>
        <authorList>
            <person name="Kono N."/>
            <person name="Nakamura H."/>
            <person name="Mori M."/>
            <person name="Yoshida Y."/>
            <person name="Ohtoshi R."/>
            <person name="Malay A.D."/>
            <person name="Moran D.A.P."/>
            <person name="Tomita M."/>
            <person name="Numata K."/>
            <person name="Arakawa K."/>
        </authorList>
    </citation>
    <scope>NUCLEOTIDE SEQUENCE</scope>
</reference>
<dbReference type="GO" id="GO:0005634">
    <property type="term" value="C:nucleus"/>
    <property type="evidence" value="ECO:0007669"/>
    <property type="project" value="UniProtKB-SubCell"/>
</dbReference>
<organism evidence="12 13">
    <name type="scientific">Trichonephila inaurata madagascariensis</name>
    <dbReference type="NCBI Taxonomy" id="2747483"/>
    <lineage>
        <taxon>Eukaryota</taxon>
        <taxon>Metazoa</taxon>
        <taxon>Ecdysozoa</taxon>
        <taxon>Arthropoda</taxon>
        <taxon>Chelicerata</taxon>
        <taxon>Arachnida</taxon>
        <taxon>Araneae</taxon>
        <taxon>Araneomorphae</taxon>
        <taxon>Entelegynae</taxon>
        <taxon>Araneoidea</taxon>
        <taxon>Nephilidae</taxon>
        <taxon>Trichonephila</taxon>
        <taxon>Trichonephila inaurata</taxon>
    </lineage>
</organism>
<feature type="region of interest" description="Disordered" evidence="10">
    <location>
        <begin position="28"/>
        <end position="53"/>
    </location>
</feature>
<evidence type="ECO:0000313" key="12">
    <source>
        <dbReference type="EMBL" id="GFY64415.1"/>
    </source>
</evidence>
<dbReference type="PANTHER" id="PTHR15679:SF8">
    <property type="entry name" value="PCNA-ASSOCIATED FACTOR"/>
    <property type="match status" value="1"/>
</dbReference>
<evidence type="ECO:0000256" key="2">
    <source>
        <dbReference type="ARBA" id="ARBA00004556"/>
    </source>
</evidence>
<keyword evidence="4" id="KW-0963">Cytoplasm</keyword>
<keyword evidence="13" id="KW-1185">Reference proteome</keyword>
<feature type="compositionally biased region" description="Polar residues" evidence="10">
    <location>
        <begin position="28"/>
        <end position="40"/>
    </location>
</feature>
<dbReference type="InterPro" id="IPR040444">
    <property type="entry name" value="PCNA-AF"/>
</dbReference>
<evidence type="ECO:0000256" key="1">
    <source>
        <dbReference type="ARBA" id="ARBA00004123"/>
    </source>
</evidence>
<dbReference type="GO" id="GO:0019985">
    <property type="term" value="P:translesion synthesis"/>
    <property type="evidence" value="ECO:0007669"/>
    <property type="project" value="TreeGrafter"/>
</dbReference>
<evidence type="ECO:0000256" key="8">
    <source>
        <dbReference type="ARBA" id="ARBA00030014"/>
    </source>
</evidence>
<name>A0A8X7CFR4_9ARAC</name>
<dbReference type="GO" id="GO:0006281">
    <property type="term" value="P:DNA repair"/>
    <property type="evidence" value="ECO:0007669"/>
    <property type="project" value="UniProtKB-KW"/>
</dbReference>
<dbReference type="InterPro" id="IPR031444">
    <property type="entry name" value="PCNA-AF_dom"/>
</dbReference>
<dbReference type="GO" id="GO:0051726">
    <property type="term" value="P:regulation of cell cycle"/>
    <property type="evidence" value="ECO:0007669"/>
    <property type="project" value="InterPro"/>
</dbReference>
<feature type="domain" description="PCNA-associated factor histone-like" evidence="11">
    <location>
        <begin position="1"/>
        <end position="77"/>
    </location>
</feature>
<comment type="caution">
    <text evidence="12">The sequence shown here is derived from an EMBL/GenBank/DDBJ whole genome shotgun (WGS) entry which is preliminary data.</text>
</comment>
<dbReference type="GO" id="GO:0048471">
    <property type="term" value="C:perinuclear region of cytoplasm"/>
    <property type="evidence" value="ECO:0007669"/>
    <property type="project" value="UniProtKB-SubCell"/>
</dbReference>
<proteinExistence type="predicted"/>
<keyword evidence="5" id="KW-0227">DNA damage</keyword>
<sequence length="96" mass="10402">MARTKADAARKAGGKAPRKIQVISNSVTKVTSGKASQRRSGGNPYCPRPTPEWQVPITEFFDKKHNEENARRCNQIEGITESNVLGEAASGCSNTL</sequence>
<dbReference type="GO" id="GO:0003682">
    <property type="term" value="F:chromatin binding"/>
    <property type="evidence" value="ECO:0007669"/>
    <property type="project" value="TreeGrafter"/>
</dbReference>
<keyword evidence="7" id="KW-0539">Nucleus</keyword>
<dbReference type="OrthoDB" id="7479084at2759"/>
<keyword evidence="6" id="KW-0234">DNA repair</keyword>
<evidence type="ECO:0000256" key="9">
    <source>
        <dbReference type="ARBA" id="ARBA00031186"/>
    </source>
</evidence>
<dbReference type="Pfam" id="PF15715">
    <property type="entry name" value="PAF"/>
    <property type="match status" value="1"/>
</dbReference>
<evidence type="ECO:0000256" key="10">
    <source>
        <dbReference type="SAM" id="MobiDB-lite"/>
    </source>
</evidence>
<evidence type="ECO:0000256" key="6">
    <source>
        <dbReference type="ARBA" id="ARBA00023204"/>
    </source>
</evidence>
<protein>
    <recommendedName>
        <fullName evidence="3">PCNA-associated factor</fullName>
    </recommendedName>
    <alternativeName>
        <fullName evidence="8">PCNA-associated factor of 15 kDa</fullName>
    </alternativeName>
    <alternativeName>
        <fullName evidence="9">PCNA-clamp-associated factor</fullName>
    </alternativeName>
</protein>
<dbReference type="AlphaFoldDB" id="A0A8X7CFR4"/>
<evidence type="ECO:0000259" key="11">
    <source>
        <dbReference type="Pfam" id="PF15715"/>
    </source>
</evidence>
<accession>A0A8X7CFR4</accession>
<evidence type="ECO:0000256" key="4">
    <source>
        <dbReference type="ARBA" id="ARBA00022490"/>
    </source>
</evidence>
<gene>
    <name evidence="12" type="ORF">TNIN_273131</name>
</gene>
<dbReference type="PANTHER" id="PTHR15679">
    <property type="entry name" value="PCNA-ASSOCIATED FACTOR"/>
    <property type="match status" value="1"/>
</dbReference>
<evidence type="ECO:0000256" key="5">
    <source>
        <dbReference type="ARBA" id="ARBA00022763"/>
    </source>
</evidence>
<evidence type="ECO:0000256" key="7">
    <source>
        <dbReference type="ARBA" id="ARBA00023242"/>
    </source>
</evidence>
<evidence type="ECO:0000256" key="3">
    <source>
        <dbReference type="ARBA" id="ARBA00013777"/>
    </source>
</evidence>